<proteinExistence type="predicted"/>
<evidence type="ECO:0000313" key="3">
    <source>
        <dbReference type="Proteomes" id="UP000295238"/>
    </source>
</evidence>
<dbReference type="Pfam" id="PF10691">
    <property type="entry name" value="DUF2497"/>
    <property type="match status" value="1"/>
</dbReference>
<protein>
    <submittedName>
        <fullName evidence="2">DUF2497 domain-containing protein</fullName>
    </submittedName>
</protein>
<name>A0A4V3APR9_9HYPH</name>
<accession>A0A4V3APR9</accession>
<reference evidence="2 3" key="1">
    <citation type="submission" date="2019-03" db="EMBL/GenBank/DDBJ databases">
        <title>Rhizobium sp. nov., an bacterium isolated from biocrust in Mu Us Desert.</title>
        <authorList>
            <person name="Lixiong L."/>
        </authorList>
    </citation>
    <scope>NUCLEOTIDE SEQUENCE [LARGE SCALE GENOMIC DNA]</scope>
    <source>
        <strain evidence="2 3">SPY-1</strain>
    </source>
</reference>
<evidence type="ECO:0000256" key="1">
    <source>
        <dbReference type="SAM" id="MobiDB-lite"/>
    </source>
</evidence>
<keyword evidence="3" id="KW-1185">Reference proteome</keyword>
<gene>
    <name evidence="2" type="ORF">E2F50_01405</name>
</gene>
<sequence length="295" mass="31357">MAQSSVAREPSMEEILASIRRIIESNEPNGEASLSASLPPVYDDEELDDVEDGSFVPDVAANDPGLPLRTGQPVNYSLDPVSSAPAGERALSLADVAARVRAASARQQEIPTLRPTAFSPSAAPSPGQPELVPPPVAAQTFTPHVAPTPAPSILPMPELRPSLAPVTSAVPIQPLQREHAVFAPTADTRPAIEPGPERVLAEPQPAPAAIAEPASLPAKIEEAATLLSAEAGAQVAQSFNELAAVFNGLEHRAVEEMAQEMLRPMLQEWLDDNLPTLVERLVREEIERVARGPRR</sequence>
<comment type="caution">
    <text evidence="2">The sequence shown here is derived from an EMBL/GenBank/DDBJ whole genome shotgun (WGS) entry which is preliminary data.</text>
</comment>
<dbReference type="InterPro" id="IPR019632">
    <property type="entry name" value="DUF2497"/>
</dbReference>
<feature type="region of interest" description="Disordered" evidence="1">
    <location>
        <begin position="111"/>
        <end position="153"/>
    </location>
</feature>
<organism evidence="2 3">
    <name type="scientific">Rhizobium deserti</name>
    <dbReference type="NCBI Taxonomy" id="2547961"/>
    <lineage>
        <taxon>Bacteria</taxon>
        <taxon>Pseudomonadati</taxon>
        <taxon>Pseudomonadota</taxon>
        <taxon>Alphaproteobacteria</taxon>
        <taxon>Hyphomicrobiales</taxon>
        <taxon>Rhizobiaceae</taxon>
        <taxon>Rhizobium/Agrobacterium group</taxon>
        <taxon>Rhizobium</taxon>
    </lineage>
</organism>
<dbReference type="RefSeq" id="WP_133314279.1">
    <property type="nucleotide sequence ID" value="NZ_SMTL01000001.1"/>
</dbReference>
<dbReference type="EMBL" id="SMTL01000001">
    <property type="protein sequence ID" value="TDK38830.1"/>
    <property type="molecule type" value="Genomic_DNA"/>
</dbReference>
<feature type="compositionally biased region" description="Polar residues" evidence="1">
    <location>
        <begin position="26"/>
        <end position="36"/>
    </location>
</feature>
<dbReference type="AlphaFoldDB" id="A0A4V3APR9"/>
<dbReference type="OrthoDB" id="7189469at2"/>
<feature type="region of interest" description="Disordered" evidence="1">
    <location>
        <begin position="26"/>
        <end position="48"/>
    </location>
</feature>
<feature type="region of interest" description="Disordered" evidence="1">
    <location>
        <begin position="54"/>
        <end position="73"/>
    </location>
</feature>
<evidence type="ECO:0000313" key="2">
    <source>
        <dbReference type="EMBL" id="TDK38830.1"/>
    </source>
</evidence>
<dbReference type="Proteomes" id="UP000295238">
    <property type="component" value="Unassembled WGS sequence"/>
</dbReference>